<dbReference type="Gramene" id="KQL06329">
    <property type="protein sequence ID" value="KQL06329"/>
    <property type="gene ID" value="SETIT_003617mg"/>
</dbReference>
<dbReference type="EnsemblPlants" id="KQL06329">
    <property type="protein sequence ID" value="KQL06329"/>
    <property type="gene ID" value="SETIT_003617mg"/>
</dbReference>
<reference evidence="2" key="1">
    <citation type="journal article" date="2012" name="Nat. Biotechnol.">
        <title>Reference genome sequence of the model plant Setaria.</title>
        <authorList>
            <person name="Bennetzen J.L."/>
            <person name="Schmutz J."/>
            <person name="Wang H."/>
            <person name="Percifield R."/>
            <person name="Hawkins J."/>
            <person name="Pontaroli A.C."/>
            <person name="Estep M."/>
            <person name="Feng L."/>
            <person name="Vaughn J.N."/>
            <person name="Grimwood J."/>
            <person name="Jenkins J."/>
            <person name="Barry K."/>
            <person name="Lindquist E."/>
            <person name="Hellsten U."/>
            <person name="Deshpande S."/>
            <person name="Wang X."/>
            <person name="Wu X."/>
            <person name="Mitros T."/>
            <person name="Triplett J."/>
            <person name="Yang X."/>
            <person name="Ye C.Y."/>
            <person name="Mauro-Herrera M."/>
            <person name="Wang L."/>
            <person name="Li P."/>
            <person name="Sharma M."/>
            <person name="Sharma R."/>
            <person name="Ronald P.C."/>
            <person name="Panaud O."/>
            <person name="Kellogg E.A."/>
            <person name="Brutnell T.P."/>
            <person name="Doust A.N."/>
            <person name="Tuskan G.A."/>
            <person name="Rokhsar D."/>
            <person name="Devos K.M."/>
        </authorList>
    </citation>
    <scope>NUCLEOTIDE SEQUENCE [LARGE SCALE GENOMIC DNA]</scope>
    <source>
        <strain evidence="2">cv. Yugu1</strain>
    </source>
</reference>
<proteinExistence type="predicted"/>
<protein>
    <submittedName>
        <fullName evidence="1">Uncharacterized protein</fullName>
    </submittedName>
</protein>
<sequence>MRLTCLKSDQNHRSHHEFFGSFISYPGGQLHLKPCPESEAVILNLSLDRNMPSLSRTAILLLLNLVLPFCSAL</sequence>
<name>K3XNZ4_SETIT</name>
<dbReference type="InParanoid" id="K3XNZ4"/>
<keyword evidence="2" id="KW-1185">Reference proteome</keyword>
<reference evidence="1" key="2">
    <citation type="submission" date="2018-08" db="UniProtKB">
        <authorList>
            <consortium name="EnsemblPlants"/>
        </authorList>
    </citation>
    <scope>IDENTIFICATION</scope>
    <source>
        <strain evidence="1">Yugu1</strain>
    </source>
</reference>
<dbReference type="HOGENOM" id="CLU_2709511_0_0_1"/>
<dbReference type="EMBL" id="AGNK02003243">
    <property type="status" value="NOT_ANNOTATED_CDS"/>
    <property type="molecule type" value="Genomic_DNA"/>
</dbReference>
<organism evidence="1 2">
    <name type="scientific">Setaria italica</name>
    <name type="common">Foxtail millet</name>
    <name type="synonym">Panicum italicum</name>
    <dbReference type="NCBI Taxonomy" id="4555"/>
    <lineage>
        <taxon>Eukaryota</taxon>
        <taxon>Viridiplantae</taxon>
        <taxon>Streptophyta</taxon>
        <taxon>Embryophyta</taxon>
        <taxon>Tracheophyta</taxon>
        <taxon>Spermatophyta</taxon>
        <taxon>Magnoliopsida</taxon>
        <taxon>Liliopsida</taxon>
        <taxon>Poales</taxon>
        <taxon>Poaceae</taxon>
        <taxon>PACMAD clade</taxon>
        <taxon>Panicoideae</taxon>
        <taxon>Panicodae</taxon>
        <taxon>Paniceae</taxon>
        <taxon>Cenchrinae</taxon>
        <taxon>Setaria</taxon>
    </lineage>
</organism>
<accession>K3XNZ4</accession>
<dbReference type="AlphaFoldDB" id="K3XNZ4"/>
<dbReference type="Proteomes" id="UP000004995">
    <property type="component" value="Unassembled WGS sequence"/>
</dbReference>
<evidence type="ECO:0000313" key="1">
    <source>
        <dbReference type="EnsemblPlants" id="KQL06329"/>
    </source>
</evidence>
<evidence type="ECO:0000313" key="2">
    <source>
        <dbReference type="Proteomes" id="UP000004995"/>
    </source>
</evidence>